<name>A0ABR8C6Q3_9CYAN</name>
<dbReference type="Proteomes" id="UP000618445">
    <property type="component" value="Unassembled WGS sequence"/>
</dbReference>
<proteinExistence type="predicted"/>
<keyword evidence="2" id="KW-1185">Reference proteome</keyword>
<sequence>MTTKRYKSVLCGLLLLAIAIHPEQHHVEEKQPRIIHIQTRRQRKYWRKKHKRISA</sequence>
<dbReference type="EMBL" id="JACJQY010000007">
    <property type="protein sequence ID" value="MBD2316473.1"/>
    <property type="molecule type" value="Genomic_DNA"/>
</dbReference>
<gene>
    <name evidence="1" type="ORF">H6G05_06380</name>
</gene>
<protein>
    <submittedName>
        <fullName evidence="1">Uncharacterized protein</fullName>
    </submittedName>
</protein>
<dbReference type="RefSeq" id="WP_190577316.1">
    <property type="nucleotide sequence ID" value="NZ_CAWPQU010000067.1"/>
</dbReference>
<evidence type="ECO:0000313" key="2">
    <source>
        <dbReference type="Proteomes" id="UP000618445"/>
    </source>
</evidence>
<comment type="caution">
    <text evidence="1">The sequence shown here is derived from an EMBL/GenBank/DDBJ whole genome shotgun (WGS) entry which is preliminary data.</text>
</comment>
<reference evidence="1 2" key="1">
    <citation type="journal article" date="2020" name="ISME J.">
        <title>Comparative genomics reveals insights into cyanobacterial evolution and habitat adaptation.</title>
        <authorList>
            <person name="Chen M.Y."/>
            <person name="Teng W.K."/>
            <person name="Zhao L."/>
            <person name="Hu C.X."/>
            <person name="Zhou Y.K."/>
            <person name="Han B.P."/>
            <person name="Song L.R."/>
            <person name="Shu W.S."/>
        </authorList>
    </citation>
    <scope>NUCLEOTIDE SEQUENCE [LARGE SCALE GENOMIC DNA]</scope>
    <source>
        <strain evidence="1 2">FACHB-1050</strain>
    </source>
</reference>
<evidence type="ECO:0000313" key="1">
    <source>
        <dbReference type="EMBL" id="MBD2316473.1"/>
    </source>
</evidence>
<accession>A0ABR8C6Q3</accession>
<organism evidence="1 2">
    <name type="scientific">Phormidium tenue FACHB-1050</name>
    <dbReference type="NCBI Taxonomy" id="2692857"/>
    <lineage>
        <taxon>Bacteria</taxon>
        <taxon>Bacillati</taxon>
        <taxon>Cyanobacteriota</taxon>
        <taxon>Cyanophyceae</taxon>
        <taxon>Oscillatoriophycideae</taxon>
        <taxon>Oscillatoriales</taxon>
        <taxon>Oscillatoriaceae</taxon>
        <taxon>Phormidium</taxon>
    </lineage>
</organism>